<dbReference type="AlphaFoldDB" id="A1ZXE6"/>
<proteinExistence type="predicted"/>
<name>A1ZXE6_MICM2</name>
<comment type="caution">
    <text evidence="1">The sequence shown here is derived from an EMBL/GenBank/DDBJ whole genome shotgun (WGS) entry which is preliminary data.</text>
</comment>
<protein>
    <submittedName>
        <fullName evidence="1">Uncharacterized protein</fullName>
    </submittedName>
</protein>
<dbReference type="Proteomes" id="UP000004095">
    <property type="component" value="Unassembled WGS sequence"/>
</dbReference>
<dbReference type="EMBL" id="AAWS01000058">
    <property type="protein sequence ID" value="EAY24914.1"/>
    <property type="molecule type" value="Genomic_DNA"/>
</dbReference>
<evidence type="ECO:0000313" key="2">
    <source>
        <dbReference type="Proteomes" id="UP000004095"/>
    </source>
</evidence>
<organism evidence="1 2">
    <name type="scientific">Microscilla marina ATCC 23134</name>
    <dbReference type="NCBI Taxonomy" id="313606"/>
    <lineage>
        <taxon>Bacteria</taxon>
        <taxon>Pseudomonadati</taxon>
        <taxon>Bacteroidota</taxon>
        <taxon>Cytophagia</taxon>
        <taxon>Cytophagales</taxon>
        <taxon>Microscillaceae</taxon>
        <taxon>Microscilla</taxon>
    </lineage>
</organism>
<keyword evidence="2" id="KW-1185">Reference proteome</keyword>
<gene>
    <name evidence="1" type="ORF">M23134_04953</name>
</gene>
<sequence length="37" mass="4247">MALFTQVRNLFIFHEKSFPKGAGTITAYLLAKFTNNR</sequence>
<evidence type="ECO:0000313" key="1">
    <source>
        <dbReference type="EMBL" id="EAY24914.1"/>
    </source>
</evidence>
<reference evidence="1 2" key="1">
    <citation type="submission" date="2007-01" db="EMBL/GenBank/DDBJ databases">
        <authorList>
            <person name="Haygood M."/>
            <person name="Podell S."/>
            <person name="Anderson C."/>
            <person name="Hopkinson B."/>
            <person name="Roe K."/>
            <person name="Barbeau K."/>
            <person name="Gaasterland T."/>
            <person name="Ferriera S."/>
            <person name="Johnson J."/>
            <person name="Kravitz S."/>
            <person name="Beeson K."/>
            <person name="Sutton G."/>
            <person name="Rogers Y.-H."/>
            <person name="Friedman R."/>
            <person name="Frazier M."/>
            <person name="Venter J.C."/>
        </authorList>
    </citation>
    <scope>NUCLEOTIDE SEQUENCE [LARGE SCALE GENOMIC DNA]</scope>
    <source>
        <strain evidence="1 2">ATCC 23134</strain>
    </source>
</reference>
<accession>A1ZXE6</accession>